<keyword evidence="2" id="KW-1185">Reference proteome</keyword>
<gene>
    <name evidence="1" type="ORF">AVEN_188156_1</name>
</gene>
<dbReference type="EMBL" id="BGPR01020452">
    <property type="protein sequence ID" value="GBN84701.1"/>
    <property type="molecule type" value="Genomic_DNA"/>
</dbReference>
<sequence>MDSSSLEPSIVLAESSILEYSVGGNVNLRTEQEAPLVSGGALCLSQKRPDLASPWNRDTGEAAIKNLSRDAVNPRIRSLWDWVRGKGWKNYLVEFLEEKKGTFLVC</sequence>
<accession>A0A4Y2S9V3</accession>
<dbReference type="AlphaFoldDB" id="A0A4Y2S9V3"/>
<evidence type="ECO:0000313" key="2">
    <source>
        <dbReference type="Proteomes" id="UP000499080"/>
    </source>
</evidence>
<protein>
    <submittedName>
        <fullName evidence="1">Uncharacterized protein</fullName>
    </submittedName>
</protein>
<proteinExistence type="predicted"/>
<name>A0A4Y2S9V3_ARAVE</name>
<dbReference type="Proteomes" id="UP000499080">
    <property type="component" value="Unassembled WGS sequence"/>
</dbReference>
<organism evidence="1 2">
    <name type="scientific">Araneus ventricosus</name>
    <name type="common">Orbweaver spider</name>
    <name type="synonym">Epeira ventricosa</name>
    <dbReference type="NCBI Taxonomy" id="182803"/>
    <lineage>
        <taxon>Eukaryota</taxon>
        <taxon>Metazoa</taxon>
        <taxon>Ecdysozoa</taxon>
        <taxon>Arthropoda</taxon>
        <taxon>Chelicerata</taxon>
        <taxon>Arachnida</taxon>
        <taxon>Araneae</taxon>
        <taxon>Araneomorphae</taxon>
        <taxon>Entelegynae</taxon>
        <taxon>Araneoidea</taxon>
        <taxon>Araneidae</taxon>
        <taxon>Araneus</taxon>
    </lineage>
</organism>
<reference evidence="1 2" key="1">
    <citation type="journal article" date="2019" name="Sci. Rep.">
        <title>Orb-weaving spider Araneus ventricosus genome elucidates the spidroin gene catalogue.</title>
        <authorList>
            <person name="Kono N."/>
            <person name="Nakamura H."/>
            <person name="Ohtoshi R."/>
            <person name="Moran D.A.P."/>
            <person name="Shinohara A."/>
            <person name="Yoshida Y."/>
            <person name="Fujiwara M."/>
            <person name="Mori M."/>
            <person name="Tomita M."/>
            <person name="Arakawa K."/>
        </authorList>
    </citation>
    <scope>NUCLEOTIDE SEQUENCE [LARGE SCALE GENOMIC DNA]</scope>
</reference>
<comment type="caution">
    <text evidence="1">The sequence shown here is derived from an EMBL/GenBank/DDBJ whole genome shotgun (WGS) entry which is preliminary data.</text>
</comment>
<evidence type="ECO:0000313" key="1">
    <source>
        <dbReference type="EMBL" id="GBN84701.1"/>
    </source>
</evidence>